<feature type="compositionally biased region" description="Basic and acidic residues" evidence="1">
    <location>
        <begin position="91"/>
        <end position="110"/>
    </location>
</feature>
<reference evidence="2 3" key="1">
    <citation type="submission" date="2016-06" db="EMBL/GenBank/DDBJ databases">
        <title>Evolution of pathogenesis and genome organization in the Tremellales.</title>
        <authorList>
            <person name="Cuomo C."/>
            <person name="Litvintseva A."/>
            <person name="Heitman J."/>
            <person name="Chen Y."/>
            <person name="Sun S."/>
            <person name="Springer D."/>
            <person name="Dromer F."/>
            <person name="Young S."/>
            <person name="Zeng Q."/>
            <person name="Chapman S."/>
            <person name="Gujja S."/>
            <person name="Saif S."/>
            <person name="Birren B."/>
        </authorList>
    </citation>
    <scope>NUCLEOTIDE SEQUENCE [LARGE SCALE GENOMIC DNA]</scope>
    <source>
        <strain evidence="2 3">CBS 6273</strain>
    </source>
</reference>
<sequence length="110" mass="12255">MSNFLTATYPFAADYNLDDLSDNEQTIPLLLLQVTGWPDRRQSWERCWALPLSTGVLFQTVLTGVFSTTHPTSIRSHLVSAPPSVSAGAKQKADEMRASQKASRTRDKEE</sequence>
<comment type="caution">
    <text evidence="2">The sequence shown here is derived from an EMBL/GenBank/DDBJ whole genome shotgun (WGS) entry which is preliminary data.</text>
</comment>
<accession>A0A1E3J8N9</accession>
<protein>
    <submittedName>
        <fullName evidence="2">Uncharacterized protein</fullName>
    </submittedName>
</protein>
<name>A0A1E3J8N9_9TREE</name>
<dbReference type="AlphaFoldDB" id="A0A1E3J8N9"/>
<feature type="region of interest" description="Disordered" evidence="1">
    <location>
        <begin position="77"/>
        <end position="110"/>
    </location>
</feature>
<organism evidence="2 3">
    <name type="scientific">Cryptococcus amylolentus CBS 6273</name>
    <dbReference type="NCBI Taxonomy" id="1296118"/>
    <lineage>
        <taxon>Eukaryota</taxon>
        <taxon>Fungi</taxon>
        <taxon>Dikarya</taxon>
        <taxon>Basidiomycota</taxon>
        <taxon>Agaricomycotina</taxon>
        <taxon>Tremellomycetes</taxon>
        <taxon>Tremellales</taxon>
        <taxon>Cryptococcaceae</taxon>
        <taxon>Cryptococcus</taxon>
    </lineage>
</organism>
<evidence type="ECO:0000256" key="1">
    <source>
        <dbReference type="SAM" id="MobiDB-lite"/>
    </source>
</evidence>
<evidence type="ECO:0000313" key="3">
    <source>
        <dbReference type="Proteomes" id="UP000095149"/>
    </source>
</evidence>
<evidence type="ECO:0000313" key="2">
    <source>
        <dbReference type="EMBL" id="ODN97233.1"/>
    </source>
</evidence>
<gene>
    <name evidence="2" type="ORF">I350_08214</name>
</gene>
<proteinExistence type="predicted"/>
<dbReference type="EMBL" id="MEKH01000014">
    <property type="protein sequence ID" value="ODN97233.1"/>
    <property type="molecule type" value="Genomic_DNA"/>
</dbReference>
<dbReference type="Proteomes" id="UP000095149">
    <property type="component" value="Unassembled WGS sequence"/>
</dbReference>